<reference evidence="1 2" key="1">
    <citation type="submission" date="2021-06" db="EMBL/GenBank/DDBJ databases">
        <title>Bacillus sp. RD4P76, an endophyte from a halophyte.</title>
        <authorList>
            <person name="Sun J.-Q."/>
        </authorList>
    </citation>
    <scope>NUCLEOTIDE SEQUENCE [LARGE SCALE GENOMIC DNA]</scope>
    <source>
        <strain evidence="1 2">JCM 17098</strain>
    </source>
</reference>
<name>A0ABS6JWY3_9BACI</name>
<gene>
    <name evidence="1" type="ORF">KS407_16790</name>
</gene>
<protein>
    <submittedName>
        <fullName evidence="1">Phenylacetate--CoA ligase family protein</fullName>
    </submittedName>
</protein>
<dbReference type="InterPro" id="IPR042099">
    <property type="entry name" value="ANL_N_sf"/>
</dbReference>
<evidence type="ECO:0000313" key="2">
    <source>
        <dbReference type="Proteomes" id="UP000790580"/>
    </source>
</evidence>
<dbReference type="SUPFAM" id="SSF56801">
    <property type="entry name" value="Acetyl-CoA synthetase-like"/>
    <property type="match status" value="1"/>
</dbReference>
<comment type="caution">
    <text evidence="1">The sequence shown here is derived from an EMBL/GenBank/DDBJ whole genome shotgun (WGS) entry which is preliminary data.</text>
</comment>
<dbReference type="InterPro" id="IPR053158">
    <property type="entry name" value="CapK_Type1_Caps_Biosynth"/>
</dbReference>
<keyword evidence="1" id="KW-0436">Ligase</keyword>
<dbReference type="RefSeq" id="WP_088076903.1">
    <property type="nucleotide sequence ID" value="NZ_JAHQCR010000070.1"/>
</dbReference>
<proteinExistence type="predicted"/>
<dbReference type="PANTHER" id="PTHR36932:SF1">
    <property type="entry name" value="CAPSULAR POLYSACCHARIDE BIOSYNTHESIS PROTEIN"/>
    <property type="match status" value="1"/>
</dbReference>
<accession>A0ABS6JWY3</accession>
<keyword evidence="2" id="KW-1185">Reference proteome</keyword>
<organism evidence="1 2">
    <name type="scientific">Evansella alkalicola</name>
    <dbReference type="NCBI Taxonomy" id="745819"/>
    <lineage>
        <taxon>Bacteria</taxon>
        <taxon>Bacillati</taxon>
        <taxon>Bacillota</taxon>
        <taxon>Bacilli</taxon>
        <taxon>Bacillales</taxon>
        <taxon>Bacillaceae</taxon>
        <taxon>Evansella</taxon>
    </lineage>
</organism>
<evidence type="ECO:0000313" key="1">
    <source>
        <dbReference type="EMBL" id="MBU9723079.1"/>
    </source>
</evidence>
<sequence>MINKLSKSIFFKSPFFLKRVFVNLEALRRNYYRRSGHYKNYINELHLEKRLKTNEAYDVKRNRLDELFEYARVQVPFYMNLRTTSVENNEKNKSIPIIYKDDIRTDPKSFISVDSSKKDIMTGKSSGSTGAPLHYYLDRSAVEINYAHYDEVLKLYGCNPKSRKVRLSGVPTVPINKKKPPFWIYVDLFNQLQCSVYHLSESTYSAYLQACIKYNVEFATGYAKSWYLLAQHVLKTNAPTPKFQAIITDSEGITKEEQNVVERAFNCRVYQTYGLGEIGMIATQCEKGNYHIIPNNYFVEIVNDSNQVVRNGQLGEIVVTNLVSKKVPYIRYKTGDLGILNANCSCGWKGEFLTDIVGRVDDYLLTASNRKLRRPTDIFSPELKIKASQIVQEDLNKIVVKVIPDIGFEEASMKKIEVRFKKYLGDETDVYCIAVDELERTENGKIRHVIRNI</sequence>
<dbReference type="Gene3D" id="3.40.50.12780">
    <property type="entry name" value="N-terminal domain of ligase-like"/>
    <property type="match status" value="1"/>
</dbReference>
<dbReference type="PANTHER" id="PTHR36932">
    <property type="entry name" value="CAPSULAR POLYSACCHARIDE BIOSYNTHESIS PROTEIN"/>
    <property type="match status" value="1"/>
</dbReference>
<dbReference type="Proteomes" id="UP000790580">
    <property type="component" value="Unassembled WGS sequence"/>
</dbReference>
<dbReference type="GO" id="GO:0016874">
    <property type="term" value="F:ligase activity"/>
    <property type="evidence" value="ECO:0007669"/>
    <property type="project" value="UniProtKB-KW"/>
</dbReference>
<dbReference type="EMBL" id="JAHQCR010000070">
    <property type="protein sequence ID" value="MBU9723079.1"/>
    <property type="molecule type" value="Genomic_DNA"/>
</dbReference>